<dbReference type="EMBL" id="OZ037949">
    <property type="protein sequence ID" value="CAL1712092.1"/>
    <property type="molecule type" value="Genomic_DNA"/>
</dbReference>
<sequence length="166" mass="18598">MMIHTTELNIPRNISNHGLTGQASDPGPGTHCYSGTASTSTRNSSQSEDDIVMEHSNHRIVAEEMDQIGESSIFSQFQPVVIRQRLQLAKAILDAVEADYFRACATYREALSFVDVVQTEIRALRNELQGAQEQYDREVKNLYQPGLLTQNEEVLADICSFVAEDY</sequence>
<feature type="compositionally biased region" description="Polar residues" evidence="2">
    <location>
        <begin position="33"/>
        <end position="46"/>
    </location>
</feature>
<evidence type="ECO:0000256" key="1">
    <source>
        <dbReference type="SAM" id="Coils"/>
    </source>
</evidence>
<reference evidence="4" key="1">
    <citation type="submission" date="2024-04" db="EMBL/GenBank/DDBJ databases">
        <authorList>
            <person name="Shaw F."/>
            <person name="Minotto A."/>
        </authorList>
    </citation>
    <scope>NUCLEOTIDE SEQUENCE [LARGE SCALE GENOMIC DNA]</scope>
</reference>
<name>A0ABP1DYW1_9APHY</name>
<proteinExistence type="predicted"/>
<keyword evidence="4" id="KW-1185">Reference proteome</keyword>
<keyword evidence="1" id="KW-0175">Coiled coil</keyword>
<evidence type="ECO:0000313" key="3">
    <source>
        <dbReference type="EMBL" id="CAL1712092.1"/>
    </source>
</evidence>
<protein>
    <submittedName>
        <fullName evidence="3">Uncharacterized protein</fullName>
    </submittedName>
</protein>
<feature type="compositionally biased region" description="Polar residues" evidence="2">
    <location>
        <begin position="13"/>
        <end position="23"/>
    </location>
</feature>
<feature type="coiled-coil region" evidence="1">
    <location>
        <begin position="114"/>
        <end position="141"/>
    </location>
</feature>
<organism evidence="3 4">
    <name type="scientific">Somion occarium</name>
    <dbReference type="NCBI Taxonomy" id="3059160"/>
    <lineage>
        <taxon>Eukaryota</taxon>
        <taxon>Fungi</taxon>
        <taxon>Dikarya</taxon>
        <taxon>Basidiomycota</taxon>
        <taxon>Agaricomycotina</taxon>
        <taxon>Agaricomycetes</taxon>
        <taxon>Polyporales</taxon>
        <taxon>Cerrenaceae</taxon>
        <taxon>Somion</taxon>
    </lineage>
</organism>
<accession>A0ABP1DYW1</accession>
<evidence type="ECO:0000256" key="2">
    <source>
        <dbReference type="SAM" id="MobiDB-lite"/>
    </source>
</evidence>
<dbReference type="Proteomes" id="UP001497453">
    <property type="component" value="Chromosome 6"/>
</dbReference>
<evidence type="ECO:0000313" key="4">
    <source>
        <dbReference type="Proteomes" id="UP001497453"/>
    </source>
</evidence>
<gene>
    <name evidence="3" type="ORF">GFSPODELE1_LOCUS8659</name>
</gene>
<feature type="region of interest" description="Disordered" evidence="2">
    <location>
        <begin position="13"/>
        <end position="49"/>
    </location>
</feature>